<dbReference type="RefSeq" id="XP_001309497.1">
    <property type="nucleotide sequence ID" value="XM_001309496.1"/>
</dbReference>
<reference evidence="1" key="1">
    <citation type="submission" date="2006-10" db="EMBL/GenBank/DDBJ databases">
        <authorList>
            <person name="Amadeo P."/>
            <person name="Zhao Q."/>
            <person name="Wortman J."/>
            <person name="Fraser-Liggett C."/>
            <person name="Carlton J."/>
        </authorList>
    </citation>
    <scope>NUCLEOTIDE SEQUENCE</scope>
    <source>
        <strain evidence="1">G3</strain>
    </source>
</reference>
<evidence type="ECO:0000313" key="1">
    <source>
        <dbReference type="EMBL" id="EAX96567.1"/>
    </source>
</evidence>
<dbReference type="EMBL" id="DS113753">
    <property type="protein sequence ID" value="EAX96567.1"/>
    <property type="molecule type" value="Genomic_DNA"/>
</dbReference>
<accession>A2FEW3</accession>
<dbReference type="SMR" id="A2FEW3"/>
<dbReference type="VEuPathDB" id="TrichDB:TVAG_041690"/>
<name>A2FEW3_TRIV3</name>
<proteinExistence type="predicted"/>
<gene>
    <name evidence="1" type="ORF">TVAG_041690</name>
</gene>
<reference evidence="1" key="2">
    <citation type="journal article" date="2007" name="Science">
        <title>Draft genome sequence of the sexually transmitted pathogen Trichomonas vaginalis.</title>
        <authorList>
            <person name="Carlton J.M."/>
            <person name="Hirt R.P."/>
            <person name="Silva J.C."/>
            <person name="Delcher A.L."/>
            <person name="Schatz M."/>
            <person name="Zhao Q."/>
            <person name="Wortman J.R."/>
            <person name="Bidwell S.L."/>
            <person name="Alsmark U.C.M."/>
            <person name="Besteiro S."/>
            <person name="Sicheritz-Ponten T."/>
            <person name="Noel C.J."/>
            <person name="Dacks J.B."/>
            <person name="Foster P.G."/>
            <person name="Simillion C."/>
            <person name="Van de Peer Y."/>
            <person name="Miranda-Saavedra D."/>
            <person name="Barton G.J."/>
            <person name="Westrop G.D."/>
            <person name="Mueller S."/>
            <person name="Dessi D."/>
            <person name="Fiori P.L."/>
            <person name="Ren Q."/>
            <person name="Paulsen I."/>
            <person name="Zhang H."/>
            <person name="Bastida-Corcuera F.D."/>
            <person name="Simoes-Barbosa A."/>
            <person name="Brown M.T."/>
            <person name="Hayes R.D."/>
            <person name="Mukherjee M."/>
            <person name="Okumura C.Y."/>
            <person name="Schneider R."/>
            <person name="Smith A.J."/>
            <person name="Vanacova S."/>
            <person name="Villalvazo M."/>
            <person name="Haas B.J."/>
            <person name="Pertea M."/>
            <person name="Feldblyum T.V."/>
            <person name="Utterback T.R."/>
            <person name="Shu C.L."/>
            <person name="Osoegawa K."/>
            <person name="de Jong P.J."/>
            <person name="Hrdy I."/>
            <person name="Horvathova L."/>
            <person name="Zubacova Z."/>
            <person name="Dolezal P."/>
            <person name="Malik S.B."/>
            <person name="Logsdon J.M. Jr."/>
            <person name="Henze K."/>
            <person name="Gupta A."/>
            <person name="Wang C.C."/>
            <person name="Dunne R.L."/>
            <person name="Upcroft J.A."/>
            <person name="Upcroft P."/>
            <person name="White O."/>
            <person name="Salzberg S.L."/>
            <person name="Tang P."/>
            <person name="Chiu C.-H."/>
            <person name="Lee Y.-S."/>
            <person name="Embley T.M."/>
            <person name="Coombs G.H."/>
            <person name="Mottram J.C."/>
            <person name="Tachezy J."/>
            <person name="Fraser-Liggett C.M."/>
            <person name="Johnson P.J."/>
        </authorList>
    </citation>
    <scope>NUCLEOTIDE SEQUENCE [LARGE SCALE GENOMIC DNA]</scope>
    <source>
        <strain evidence="1">G3</strain>
    </source>
</reference>
<dbReference type="Proteomes" id="UP000001542">
    <property type="component" value="Unassembled WGS sequence"/>
</dbReference>
<dbReference type="VEuPathDB" id="TrichDB:TVAGG3_0702810"/>
<organism evidence="1 2">
    <name type="scientific">Trichomonas vaginalis (strain ATCC PRA-98 / G3)</name>
    <dbReference type="NCBI Taxonomy" id="412133"/>
    <lineage>
        <taxon>Eukaryota</taxon>
        <taxon>Metamonada</taxon>
        <taxon>Parabasalia</taxon>
        <taxon>Trichomonadida</taxon>
        <taxon>Trichomonadidae</taxon>
        <taxon>Trichomonas</taxon>
    </lineage>
</organism>
<dbReference type="KEGG" id="tva:4754340"/>
<dbReference type="AlphaFoldDB" id="A2FEW3"/>
<sequence>MLPILIVTILSADQHEELHKQLDSIEKQLSVIEKLQIELNAAKVLKDPTSGSKYGTEKKDIYLSGIDTQRTVEYNNHRKGLSSSIDEDSFIIKSRAPILHFKARTPTFASEIKVSFKKQCDCNIRQAIFTFINQSEIKYRTNVIDFDNKCGLSNVINLNTEVAFTDIEVDIPLNWGSDQTCLPDIIVKGPIHKI</sequence>
<protein>
    <submittedName>
        <fullName evidence="1">Uncharacterized protein</fullName>
    </submittedName>
</protein>
<dbReference type="InParanoid" id="A2FEW3"/>
<keyword evidence="2" id="KW-1185">Reference proteome</keyword>
<evidence type="ECO:0000313" key="2">
    <source>
        <dbReference type="Proteomes" id="UP000001542"/>
    </source>
</evidence>